<accession>M5S5U6</accession>
<organism evidence="2 3">
    <name type="scientific">Rhodopirellula europaea SH398</name>
    <dbReference type="NCBI Taxonomy" id="1263868"/>
    <lineage>
        <taxon>Bacteria</taxon>
        <taxon>Pseudomonadati</taxon>
        <taxon>Planctomycetota</taxon>
        <taxon>Planctomycetia</taxon>
        <taxon>Pirellulales</taxon>
        <taxon>Pirellulaceae</taxon>
        <taxon>Rhodopirellula</taxon>
    </lineage>
</organism>
<evidence type="ECO:0000313" key="2">
    <source>
        <dbReference type="EMBL" id="EMI26811.1"/>
    </source>
</evidence>
<evidence type="ECO:0000313" key="3">
    <source>
        <dbReference type="Proteomes" id="UP000011996"/>
    </source>
</evidence>
<dbReference type="PATRIC" id="fig|1263868.3.peg.2934"/>
<dbReference type="Proteomes" id="UP000011996">
    <property type="component" value="Unassembled WGS sequence"/>
</dbReference>
<sequence length="55" mass="6124">MQTGHSSRAQLRDRPEQELTTGGAYGFVNVHAQLENMVHLRAGKTDCPLTKRSQT</sequence>
<protein>
    <submittedName>
        <fullName evidence="2">Uncharacterized protein</fullName>
    </submittedName>
</protein>
<dbReference type="AlphaFoldDB" id="M5S5U6"/>
<evidence type="ECO:0000256" key="1">
    <source>
        <dbReference type="SAM" id="MobiDB-lite"/>
    </source>
</evidence>
<dbReference type="EMBL" id="ANOF01000085">
    <property type="protein sequence ID" value="EMI26811.1"/>
    <property type="molecule type" value="Genomic_DNA"/>
</dbReference>
<reference evidence="2 3" key="1">
    <citation type="journal article" date="2013" name="Mar. Genomics">
        <title>Expression of sulfatases in Rhodopirellula baltica and the diversity of sulfatases in the genus Rhodopirellula.</title>
        <authorList>
            <person name="Wegner C.E."/>
            <person name="Richter-Heitmann T."/>
            <person name="Klindworth A."/>
            <person name="Klockow C."/>
            <person name="Richter M."/>
            <person name="Achstetter T."/>
            <person name="Glockner F.O."/>
            <person name="Harder J."/>
        </authorList>
    </citation>
    <scope>NUCLEOTIDE SEQUENCE [LARGE SCALE GENOMIC DNA]</scope>
    <source>
        <strain evidence="2 3">SH398</strain>
    </source>
</reference>
<name>M5S5U6_9BACT</name>
<feature type="region of interest" description="Disordered" evidence="1">
    <location>
        <begin position="1"/>
        <end position="22"/>
    </location>
</feature>
<proteinExistence type="predicted"/>
<comment type="caution">
    <text evidence="2">The sequence shown here is derived from an EMBL/GenBank/DDBJ whole genome shotgun (WGS) entry which is preliminary data.</text>
</comment>
<gene>
    <name evidence="2" type="ORF">RESH_02704</name>
</gene>